<keyword evidence="1" id="KW-0479">Metal-binding</keyword>
<dbReference type="InterPro" id="IPR057327">
    <property type="entry name" value="Vts1_dom"/>
</dbReference>
<dbReference type="InterPro" id="IPR058599">
    <property type="entry name" value="PHAT_Smg/ZCCHC2-like"/>
</dbReference>
<keyword evidence="1" id="KW-0862">Zinc</keyword>
<evidence type="ECO:0000313" key="5">
    <source>
        <dbReference type="RefSeq" id="XP_017776527.1"/>
    </source>
</evidence>
<dbReference type="InterPro" id="IPR042344">
    <property type="entry name" value="ZCCHC14"/>
</dbReference>
<feature type="region of interest" description="Disordered" evidence="2">
    <location>
        <begin position="274"/>
        <end position="293"/>
    </location>
</feature>
<dbReference type="GeneID" id="108562631"/>
<protein>
    <submittedName>
        <fullName evidence="5">Uncharacterized protein LOC108562631</fullName>
    </submittedName>
</protein>
<dbReference type="InterPro" id="IPR001878">
    <property type="entry name" value="Znf_CCHC"/>
</dbReference>
<evidence type="ECO:0000313" key="4">
    <source>
        <dbReference type="Proteomes" id="UP000695000"/>
    </source>
</evidence>
<dbReference type="PANTHER" id="PTHR16195">
    <property type="entry name" value="ZINC FINGER CCHC DOMAIN CONTAINING PROTEIN"/>
    <property type="match status" value="1"/>
</dbReference>
<dbReference type="Proteomes" id="UP000695000">
    <property type="component" value="Unplaced"/>
</dbReference>
<evidence type="ECO:0000256" key="1">
    <source>
        <dbReference type="PROSITE-ProRule" id="PRU00047"/>
    </source>
</evidence>
<reference evidence="5" key="1">
    <citation type="submission" date="2025-08" db="UniProtKB">
        <authorList>
            <consortium name="RefSeq"/>
        </authorList>
    </citation>
    <scope>IDENTIFICATION</scope>
    <source>
        <tissue evidence="5">Whole Larva</tissue>
    </source>
</reference>
<keyword evidence="4" id="KW-1185">Reference proteome</keyword>
<sequence>MVCKEDVLLWFKDLEGYKRIDVMTELLNMCVPFEVRYLGSCIEEIGKHSYHELRGPSIVANDADRLSKDSSLHTGLLDDSTRHRAVIYMSVLSARNCTCANWFYRTLLRTLCVETDVYFKDDNALSELLLLFTMALHHPAFTYEQKTHCGNVLVKLIDIHSERSKMINNNALIGSGHPCFQHGYLQTSRNPNMCVTMETPIIPVKTSSVMPSGENTIPIQHPPPGFPPPHAMQQQHPHLDFMSKTILARPGFTATVVRAPDMHPFPTATTAVTTLENQAGSPPHSRTTSPPPRTFMRPLSTVVTGMSPLNPTNALLEELQNTTPPVHLDPVPSIPYNPLSDIMKNTDEELNNMLIDDKIRESHWLPLEHFKKTNMNGMRNNTYVLESLIEHQVHQLKLEGDNSLHCSNPTSGNSSSNHSPTETPSVTPAVTPHGPGRGGSIPGGGDSKCRLNGIPPPYIYDLNTTPMPTFSNCSVPYTIAPVPHSRYYTYGPHYTTPYPYQQNAELYPYLVYPHGMNPQPPPPPQPPRILNCYNCGAMGHLGIDCNGQTVEDITQKPYMLEFDSLKTQDSSDK</sequence>
<organism evidence="4 5">
    <name type="scientific">Nicrophorus vespilloides</name>
    <name type="common">Boreal carrion beetle</name>
    <dbReference type="NCBI Taxonomy" id="110193"/>
    <lineage>
        <taxon>Eukaryota</taxon>
        <taxon>Metazoa</taxon>
        <taxon>Ecdysozoa</taxon>
        <taxon>Arthropoda</taxon>
        <taxon>Hexapoda</taxon>
        <taxon>Insecta</taxon>
        <taxon>Pterygota</taxon>
        <taxon>Neoptera</taxon>
        <taxon>Endopterygota</taxon>
        <taxon>Coleoptera</taxon>
        <taxon>Polyphaga</taxon>
        <taxon>Staphyliniformia</taxon>
        <taxon>Silphidae</taxon>
        <taxon>Nicrophorinae</taxon>
        <taxon>Nicrophorus</taxon>
    </lineage>
</organism>
<name>A0ABM1MPM7_NICVS</name>
<accession>A0ABM1MPM7</accession>
<feature type="compositionally biased region" description="Gly residues" evidence="2">
    <location>
        <begin position="435"/>
        <end position="446"/>
    </location>
</feature>
<evidence type="ECO:0000259" key="3">
    <source>
        <dbReference type="PROSITE" id="PS50158"/>
    </source>
</evidence>
<feature type="compositionally biased region" description="Polar residues" evidence="2">
    <location>
        <begin position="404"/>
        <end position="428"/>
    </location>
</feature>
<dbReference type="RefSeq" id="XP_017776527.1">
    <property type="nucleotide sequence ID" value="XM_017921038.1"/>
</dbReference>
<feature type="domain" description="CCHC-type" evidence="3">
    <location>
        <begin position="532"/>
        <end position="545"/>
    </location>
</feature>
<keyword evidence="1" id="KW-0863">Zinc-finger</keyword>
<dbReference type="PROSITE" id="PS50158">
    <property type="entry name" value="ZF_CCHC"/>
    <property type="match status" value="1"/>
</dbReference>
<dbReference type="Pfam" id="PF26034">
    <property type="entry name" value="PHAT_SMAUG"/>
    <property type="match status" value="1"/>
</dbReference>
<proteinExistence type="predicted"/>
<dbReference type="PANTHER" id="PTHR16195:SF16">
    <property type="entry name" value="ZINC FINGER CCHC DOMAIN-CONTAINING PROTEIN 14"/>
    <property type="match status" value="1"/>
</dbReference>
<dbReference type="Pfam" id="PF00098">
    <property type="entry name" value="zf-CCHC"/>
    <property type="match status" value="1"/>
</dbReference>
<gene>
    <name evidence="5" type="primary">LOC108562631</name>
</gene>
<evidence type="ECO:0000256" key="2">
    <source>
        <dbReference type="SAM" id="MobiDB-lite"/>
    </source>
</evidence>
<feature type="region of interest" description="Disordered" evidence="2">
    <location>
        <begin position="401"/>
        <end position="447"/>
    </location>
</feature>
<dbReference type="Pfam" id="PF25479">
    <property type="entry name" value="Vts1"/>
    <property type="match status" value="1"/>
</dbReference>
<feature type="compositionally biased region" description="Low complexity" evidence="2">
    <location>
        <begin position="281"/>
        <end position="293"/>
    </location>
</feature>